<comment type="caution">
    <text evidence="2">The sequence shown here is derived from an EMBL/GenBank/DDBJ whole genome shotgun (WGS) entry which is preliminary data.</text>
</comment>
<evidence type="ECO:0000256" key="1">
    <source>
        <dbReference type="SAM" id="Phobius"/>
    </source>
</evidence>
<feature type="transmembrane region" description="Helical" evidence="1">
    <location>
        <begin position="66"/>
        <end position="83"/>
    </location>
</feature>
<accession>A0A016VTV5</accession>
<evidence type="ECO:0000313" key="2">
    <source>
        <dbReference type="EMBL" id="EYC30845.1"/>
    </source>
</evidence>
<keyword evidence="1" id="KW-0812">Transmembrane</keyword>
<sequence>MGEVEVKILDIEHVDDRTRALDIINNMWVYRNIEVSFFETSTSKKTVKSDFFGSFCSIRSSNVCSFFSSISVSIIILIIRILLPCHSNDGTMRNQTFLEELLTHLPVISLFTGRFFT</sequence>
<dbReference type="EMBL" id="JARK01001340">
    <property type="protein sequence ID" value="EYC30845.1"/>
    <property type="molecule type" value="Genomic_DNA"/>
</dbReference>
<keyword evidence="1" id="KW-1133">Transmembrane helix</keyword>
<name>A0A016VTV5_9BILA</name>
<keyword evidence="3" id="KW-1185">Reference proteome</keyword>
<dbReference type="AlphaFoldDB" id="A0A016VTV5"/>
<reference evidence="3" key="1">
    <citation type="journal article" date="2015" name="Nat. Genet.">
        <title>The genome and transcriptome of the zoonotic hookworm Ancylostoma ceylanicum identify infection-specific gene families.</title>
        <authorList>
            <person name="Schwarz E.M."/>
            <person name="Hu Y."/>
            <person name="Antoshechkin I."/>
            <person name="Miller M.M."/>
            <person name="Sternberg P.W."/>
            <person name="Aroian R.V."/>
        </authorList>
    </citation>
    <scope>NUCLEOTIDE SEQUENCE</scope>
    <source>
        <strain evidence="3">HY135</strain>
    </source>
</reference>
<keyword evidence="1" id="KW-0472">Membrane</keyword>
<proteinExistence type="predicted"/>
<organism evidence="2 3">
    <name type="scientific">Ancylostoma ceylanicum</name>
    <dbReference type="NCBI Taxonomy" id="53326"/>
    <lineage>
        <taxon>Eukaryota</taxon>
        <taxon>Metazoa</taxon>
        <taxon>Ecdysozoa</taxon>
        <taxon>Nematoda</taxon>
        <taxon>Chromadorea</taxon>
        <taxon>Rhabditida</taxon>
        <taxon>Rhabditina</taxon>
        <taxon>Rhabditomorpha</taxon>
        <taxon>Strongyloidea</taxon>
        <taxon>Ancylostomatidae</taxon>
        <taxon>Ancylostomatinae</taxon>
        <taxon>Ancylostoma</taxon>
    </lineage>
</organism>
<protein>
    <submittedName>
        <fullName evidence="2">Uncharacterized protein</fullName>
    </submittedName>
</protein>
<dbReference type="Proteomes" id="UP000024635">
    <property type="component" value="Unassembled WGS sequence"/>
</dbReference>
<evidence type="ECO:0000313" key="3">
    <source>
        <dbReference type="Proteomes" id="UP000024635"/>
    </source>
</evidence>
<gene>
    <name evidence="2" type="primary">Acey_s0004.g1803</name>
    <name evidence="2" type="ORF">Y032_0004g1803</name>
</gene>